<feature type="domain" description="SAF" evidence="3">
    <location>
        <begin position="75"/>
        <end position="137"/>
    </location>
</feature>
<gene>
    <name evidence="4" type="ORF">CLV56_3068</name>
</gene>
<dbReference type="Pfam" id="PF08666">
    <property type="entry name" value="SAF"/>
    <property type="match status" value="1"/>
</dbReference>
<reference evidence="4 5" key="1">
    <citation type="submission" date="2017-11" db="EMBL/GenBank/DDBJ databases">
        <title>Genomic Encyclopedia of Archaeal and Bacterial Type Strains, Phase II (KMG-II): From Individual Species to Whole Genera.</title>
        <authorList>
            <person name="Goeker M."/>
        </authorList>
    </citation>
    <scope>NUCLEOTIDE SEQUENCE [LARGE SCALE GENOMIC DNA]</scope>
    <source>
        <strain evidence="4 5">DSM 27763</strain>
    </source>
</reference>
<dbReference type="RefSeq" id="WP_100415225.1">
    <property type="nucleotide sequence ID" value="NZ_PGEZ01000002.1"/>
</dbReference>
<keyword evidence="2" id="KW-1133">Transmembrane helix</keyword>
<dbReference type="OrthoDB" id="5185591at2"/>
<organism evidence="4 5">
    <name type="scientific">Mumia flava</name>
    <dbReference type="NCBI Taxonomy" id="1348852"/>
    <lineage>
        <taxon>Bacteria</taxon>
        <taxon>Bacillati</taxon>
        <taxon>Actinomycetota</taxon>
        <taxon>Actinomycetes</taxon>
        <taxon>Propionibacteriales</taxon>
        <taxon>Nocardioidaceae</taxon>
        <taxon>Mumia</taxon>
    </lineage>
</organism>
<dbReference type="SMART" id="SM00858">
    <property type="entry name" value="SAF"/>
    <property type="match status" value="1"/>
</dbReference>
<comment type="caution">
    <text evidence="4">The sequence shown here is derived from an EMBL/GenBank/DDBJ whole genome shotgun (WGS) entry which is preliminary data.</text>
</comment>
<accession>A0A2M9B6M9</accession>
<dbReference type="CDD" id="cd11614">
    <property type="entry name" value="SAF_CpaB_FlgA_like"/>
    <property type="match status" value="1"/>
</dbReference>
<evidence type="ECO:0000313" key="4">
    <source>
        <dbReference type="EMBL" id="PJJ53578.1"/>
    </source>
</evidence>
<sequence length="253" mass="25856">MSTESTRASGTSVHDRQRDRAERGVRTRDAMAALRNDRPSPPRRRRPAMVALSILLIIGGAAIAGLLALNLDSREPVLVLAQDVPAGTEITTDLLRTTPVASEGLQLVPEDQAAEVLGTYTRVPVSQGQLLDVTMLTTAEPMGEGRAQVGVPMTAGLVPPGLRSGDEVRLVRTGTSAGDQVTPLAIGLVLSTSAEEGGGLTGGEGGDGSATVLVDADSADAVVDAAGSNLLGIALVRRGVAIDDADLRALGDG</sequence>
<evidence type="ECO:0000259" key="3">
    <source>
        <dbReference type="SMART" id="SM00858"/>
    </source>
</evidence>
<dbReference type="InterPro" id="IPR013974">
    <property type="entry name" value="SAF"/>
</dbReference>
<name>A0A2M9B6M9_9ACTN</name>
<keyword evidence="5" id="KW-1185">Reference proteome</keyword>
<evidence type="ECO:0000256" key="1">
    <source>
        <dbReference type="SAM" id="MobiDB-lite"/>
    </source>
</evidence>
<feature type="transmembrane region" description="Helical" evidence="2">
    <location>
        <begin position="48"/>
        <end position="69"/>
    </location>
</feature>
<evidence type="ECO:0000313" key="5">
    <source>
        <dbReference type="Proteomes" id="UP000230842"/>
    </source>
</evidence>
<dbReference type="AlphaFoldDB" id="A0A2M9B6M9"/>
<proteinExistence type="predicted"/>
<feature type="compositionally biased region" description="Basic and acidic residues" evidence="1">
    <location>
        <begin position="13"/>
        <end position="40"/>
    </location>
</feature>
<keyword evidence="2" id="KW-0812">Transmembrane</keyword>
<protein>
    <submittedName>
        <fullName evidence="4">SAF domain-containing protein</fullName>
    </submittedName>
</protein>
<dbReference type="EMBL" id="PGEZ01000002">
    <property type="protein sequence ID" value="PJJ53578.1"/>
    <property type="molecule type" value="Genomic_DNA"/>
</dbReference>
<feature type="region of interest" description="Disordered" evidence="1">
    <location>
        <begin position="1"/>
        <end position="45"/>
    </location>
</feature>
<keyword evidence="2" id="KW-0472">Membrane</keyword>
<feature type="compositionally biased region" description="Polar residues" evidence="1">
    <location>
        <begin position="1"/>
        <end position="12"/>
    </location>
</feature>
<evidence type="ECO:0000256" key="2">
    <source>
        <dbReference type="SAM" id="Phobius"/>
    </source>
</evidence>
<dbReference type="Proteomes" id="UP000230842">
    <property type="component" value="Unassembled WGS sequence"/>
</dbReference>